<gene>
    <name evidence="1" type="ORF">BBK14_25050</name>
</gene>
<reference evidence="2" key="1">
    <citation type="submission" date="2016-07" db="EMBL/GenBank/DDBJ databases">
        <title>Frankia sp. NRRL B-16219 Genome sequencing.</title>
        <authorList>
            <person name="Ghodhbane-Gtari F."/>
            <person name="Swanson E."/>
            <person name="Gueddou A."/>
            <person name="Louati M."/>
            <person name="Nouioui I."/>
            <person name="Hezbri K."/>
            <person name="Abebe-Akele F."/>
            <person name="Simpson S."/>
            <person name="Morris K."/>
            <person name="Thomas K."/>
            <person name="Gtari M."/>
            <person name="Tisa L.S."/>
        </authorList>
    </citation>
    <scope>NUCLEOTIDE SEQUENCE [LARGE SCALE GENOMIC DNA]</scope>
    <source>
        <strain evidence="2">NRRL B-16219</strain>
    </source>
</reference>
<dbReference type="Pfam" id="PF09969">
    <property type="entry name" value="DUF2203"/>
    <property type="match status" value="1"/>
</dbReference>
<evidence type="ECO:0000313" key="1">
    <source>
        <dbReference type="EMBL" id="OHV22861.1"/>
    </source>
</evidence>
<evidence type="ECO:0000313" key="2">
    <source>
        <dbReference type="Proteomes" id="UP000179769"/>
    </source>
</evidence>
<name>A0A1S1PNK6_9ACTN</name>
<dbReference type="Proteomes" id="UP000179769">
    <property type="component" value="Unassembled WGS sequence"/>
</dbReference>
<dbReference type="InterPro" id="IPR018699">
    <property type="entry name" value="DUF2203"/>
</dbReference>
<comment type="caution">
    <text evidence="1">The sequence shown here is derived from an EMBL/GenBank/DDBJ whole genome shotgun (WGS) entry which is preliminary data.</text>
</comment>
<accession>A0A1S1PNK6</accession>
<organism evidence="1 2">
    <name type="scientific">Parafrankia soli</name>
    <dbReference type="NCBI Taxonomy" id="2599596"/>
    <lineage>
        <taxon>Bacteria</taxon>
        <taxon>Bacillati</taxon>
        <taxon>Actinomycetota</taxon>
        <taxon>Actinomycetes</taxon>
        <taxon>Frankiales</taxon>
        <taxon>Frankiaceae</taxon>
        <taxon>Parafrankia</taxon>
    </lineage>
</organism>
<dbReference type="AlphaFoldDB" id="A0A1S1PNK6"/>
<evidence type="ECO:0008006" key="3">
    <source>
        <dbReference type="Google" id="ProtNLM"/>
    </source>
</evidence>
<proteinExistence type="predicted"/>
<dbReference type="PIRSF" id="PIRSF016498">
    <property type="entry name" value="UCP016498"/>
    <property type="match status" value="1"/>
</dbReference>
<dbReference type="OrthoDB" id="9802910at2"/>
<protein>
    <recommendedName>
        <fullName evidence="3">DUF2203 domain-containing protein</fullName>
    </recommendedName>
</protein>
<dbReference type="EMBL" id="MAXA01000243">
    <property type="protein sequence ID" value="OHV22861.1"/>
    <property type="molecule type" value="Genomic_DNA"/>
</dbReference>
<sequence>MPVGATRLGPLTSRHDGLDCVDQMFSVDEARALMPEIHERAAEFVARRADLTELSAALADGASSPKGGLAEMKALQAWLSEALAWFPARGIQVKGAAPLLIDFPAILEGENVLLCWIEGEPDLAWYHRADLGFAGRRPLPS</sequence>
<keyword evidence="2" id="KW-1185">Reference proteome</keyword>